<dbReference type="InterPro" id="IPR015854">
    <property type="entry name" value="ABC_transpr_LolD-like"/>
</dbReference>
<dbReference type="SMART" id="SM00382">
    <property type="entry name" value="AAA"/>
    <property type="match status" value="1"/>
</dbReference>
<protein>
    <submittedName>
        <fullName evidence="5">ABC transporter ATP-binding protein</fullName>
    </submittedName>
</protein>
<evidence type="ECO:0000256" key="1">
    <source>
        <dbReference type="ARBA" id="ARBA00022448"/>
    </source>
</evidence>
<dbReference type="Pfam" id="PF00005">
    <property type="entry name" value="ABC_tran"/>
    <property type="match status" value="1"/>
</dbReference>
<dbReference type="PROSITE" id="PS50893">
    <property type="entry name" value="ABC_TRANSPORTER_2"/>
    <property type="match status" value="1"/>
</dbReference>
<gene>
    <name evidence="5" type="ORF">ACFY35_34540</name>
</gene>
<organism evidence="5 6">
    <name type="scientific">Paractinoplanes globisporus</name>
    <dbReference type="NCBI Taxonomy" id="113565"/>
    <lineage>
        <taxon>Bacteria</taxon>
        <taxon>Bacillati</taxon>
        <taxon>Actinomycetota</taxon>
        <taxon>Actinomycetes</taxon>
        <taxon>Micromonosporales</taxon>
        <taxon>Micromonosporaceae</taxon>
        <taxon>Paractinoplanes</taxon>
    </lineage>
</organism>
<dbReference type="InterPro" id="IPR027417">
    <property type="entry name" value="P-loop_NTPase"/>
</dbReference>
<dbReference type="PROSITE" id="PS00211">
    <property type="entry name" value="ABC_TRANSPORTER_1"/>
    <property type="match status" value="1"/>
</dbReference>
<evidence type="ECO:0000256" key="2">
    <source>
        <dbReference type="ARBA" id="ARBA00022741"/>
    </source>
</evidence>
<dbReference type="InterPro" id="IPR017911">
    <property type="entry name" value="MacB-like_ATP-bd"/>
</dbReference>
<evidence type="ECO:0000313" key="6">
    <source>
        <dbReference type="Proteomes" id="UP001602245"/>
    </source>
</evidence>
<dbReference type="PANTHER" id="PTHR24220">
    <property type="entry name" value="IMPORT ATP-BINDING PROTEIN"/>
    <property type="match status" value="1"/>
</dbReference>
<proteinExistence type="predicted"/>
<sequence length="225" mass="23610">MTSLLSGHGLHKSFGPIPALRGVDLEVAAGEVLAVMGPSGSGKSTLLHCLAGILAPDAGEVTFDGRRIDKLLDGRRSRLRRTQFGFVFQFGQLVPELTLRENIALPLLLGGRGRRGSVAAAGEWIERLQLTDSADRLPGEVSGGQAQRVALARALIAGPRVVFADEPTGALDSVAADEVMELLVTTARAEGASVVVVTHEPRVAAFADRQLTVRDGRAVLPAVAP</sequence>
<feature type="domain" description="ABC transporter" evidence="4">
    <location>
        <begin position="5"/>
        <end position="222"/>
    </location>
</feature>
<comment type="caution">
    <text evidence="5">The sequence shown here is derived from an EMBL/GenBank/DDBJ whole genome shotgun (WGS) entry which is preliminary data.</text>
</comment>
<dbReference type="Proteomes" id="UP001602245">
    <property type="component" value="Unassembled WGS sequence"/>
</dbReference>
<keyword evidence="2" id="KW-0547">Nucleotide-binding</keyword>
<keyword evidence="1" id="KW-0813">Transport</keyword>
<dbReference type="InterPro" id="IPR003593">
    <property type="entry name" value="AAA+_ATPase"/>
</dbReference>
<dbReference type="InterPro" id="IPR003439">
    <property type="entry name" value="ABC_transporter-like_ATP-bd"/>
</dbReference>
<accession>A0ABW6WQY5</accession>
<dbReference type="InterPro" id="IPR017871">
    <property type="entry name" value="ABC_transporter-like_CS"/>
</dbReference>
<evidence type="ECO:0000256" key="3">
    <source>
        <dbReference type="ARBA" id="ARBA00022840"/>
    </source>
</evidence>
<dbReference type="PANTHER" id="PTHR24220:SF685">
    <property type="entry name" value="ABC TRANSPORTER RELATED"/>
    <property type="match status" value="1"/>
</dbReference>
<dbReference type="SUPFAM" id="SSF52540">
    <property type="entry name" value="P-loop containing nucleoside triphosphate hydrolases"/>
    <property type="match status" value="1"/>
</dbReference>
<evidence type="ECO:0000313" key="5">
    <source>
        <dbReference type="EMBL" id="MFF5294587.1"/>
    </source>
</evidence>
<keyword evidence="6" id="KW-1185">Reference proteome</keyword>
<dbReference type="GO" id="GO:0005524">
    <property type="term" value="F:ATP binding"/>
    <property type="evidence" value="ECO:0007669"/>
    <property type="project" value="UniProtKB-KW"/>
</dbReference>
<keyword evidence="3 5" id="KW-0067">ATP-binding</keyword>
<reference evidence="5 6" key="1">
    <citation type="submission" date="2024-10" db="EMBL/GenBank/DDBJ databases">
        <title>The Natural Products Discovery Center: Release of the First 8490 Sequenced Strains for Exploring Actinobacteria Biosynthetic Diversity.</title>
        <authorList>
            <person name="Kalkreuter E."/>
            <person name="Kautsar S.A."/>
            <person name="Yang D."/>
            <person name="Bader C.D."/>
            <person name="Teijaro C.N."/>
            <person name="Fluegel L."/>
            <person name="Davis C.M."/>
            <person name="Simpson J.R."/>
            <person name="Lauterbach L."/>
            <person name="Steele A.D."/>
            <person name="Gui C."/>
            <person name="Meng S."/>
            <person name="Li G."/>
            <person name="Viehrig K."/>
            <person name="Ye F."/>
            <person name="Su P."/>
            <person name="Kiefer A.F."/>
            <person name="Nichols A."/>
            <person name="Cepeda A.J."/>
            <person name="Yan W."/>
            <person name="Fan B."/>
            <person name="Jiang Y."/>
            <person name="Adhikari A."/>
            <person name="Zheng C.-J."/>
            <person name="Schuster L."/>
            <person name="Cowan T.M."/>
            <person name="Smanski M.J."/>
            <person name="Chevrette M.G."/>
            <person name="De Carvalho L.P.S."/>
            <person name="Shen B."/>
        </authorList>
    </citation>
    <scope>NUCLEOTIDE SEQUENCE [LARGE SCALE GENOMIC DNA]</scope>
    <source>
        <strain evidence="5 6">NPDC000087</strain>
    </source>
</reference>
<dbReference type="RefSeq" id="WP_020517753.1">
    <property type="nucleotide sequence ID" value="NZ_JBIAZU010000006.1"/>
</dbReference>
<dbReference type="CDD" id="cd03255">
    <property type="entry name" value="ABC_MJ0796_LolCDE_FtsE"/>
    <property type="match status" value="1"/>
</dbReference>
<evidence type="ECO:0000259" key="4">
    <source>
        <dbReference type="PROSITE" id="PS50893"/>
    </source>
</evidence>
<dbReference type="Gene3D" id="3.40.50.300">
    <property type="entry name" value="P-loop containing nucleotide triphosphate hydrolases"/>
    <property type="match status" value="1"/>
</dbReference>
<dbReference type="EMBL" id="JBIAZU010000006">
    <property type="protein sequence ID" value="MFF5294587.1"/>
    <property type="molecule type" value="Genomic_DNA"/>
</dbReference>
<name>A0ABW6WQY5_9ACTN</name>